<dbReference type="PIRSF" id="PIRSF010376">
    <property type="entry name" value="IspE"/>
    <property type="match status" value="1"/>
</dbReference>
<comment type="function">
    <text evidence="10">Catalyzes the phosphorylation of the position 2 hydroxy group of 4-diphosphocytidyl-2C-methyl-D-erythritol.</text>
</comment>
<protein>
    <recommendedName>
        <fullName evidence="3 10">4-diphosphocytidyl-2-C-methyl-D-erythritol kinase</fullName>
        <shortName evidence="10">CMK</shortName>
        <ecNumber evidence="2 10">2.7.1.148</ecNumber>
    </recommendedName>
    <alternativeName>
        <fullName evidence="9 10">4-(cytidine-5'-diphospho)-2-C-methyl-D-erythritol kinase</fullName>
    </alternativeName>
</protein>
<evidence type="ECO:0000256" key="2">
    <source>
        <dbReference type="ARBA" id="ARBA00012052"/>
    </source>
</evidence>
<keyword evidence="7 10" id="KW-0067">ATP-binding</keyword>
<dbReference type="EC" id="2.7.1.148" evidence="2 10"/>
<evidence type="ECO:0000256" key="1">
    <source>
        <dbReference type="ARBA" id="ARBA00009684"/>
    </source>
</evidence>
<comment type="caution">
    <text evidence="13">The sequence shown here is derived from an EMBL/GenBank/DDBJ whole genome shotgun (WGS) entry which is preliminary data.</text>
</comment>
<organism evidence="13 14">
    <name type="scientific">Rivihabitans pingtungensis</name>
    <dbReference type="NCBI Taxonomy" id="1054498"/>
    <lineage>
        <taxon>Bacteria</taxon>
        <taxon>Pseudomonadati</taxon>
        <taxon>Pseudomonadota</taxon>
        <taxon>Betaproteobacteria</taxon>
        <taxon>Neisseriales</taxon>
        <taxon>Aquaspirillaceae</taxon>
        <taxon>Rivihabitans</taxon>
    </lineage>
</organism>
<evidence type="ECO:0000313" key="13">
    <source>
        <dbReference type="EMBL" id="PXX80790.1"/>
    </source>
</evidence>
<feature type="domain" description="GHMP kinase C-terminal" evidence="12">
    <location>
        <begin position="191"/>
        <end position="264"/>
    </location>
</feature>
<dbReference type="NCBIfam" id="TIGR00154">
    <property type="entry name" value="ispE"/>
    <property type="match status" value="1"/>
</dbReference>
<sequence>MALITPFQAFPAPAKLNLTLAITGRRADGYHLLESVFRFIDLMDTVELAVRDDGDIVLDNPIPGVPADSDLTVRAARALQAASGATLGASIRLHKRIPMGGGLGGGSSDAATVLLALNQLWNTQLPRQTLQDIGVKLGADVPVFVFGRPAFATGIGDELTECAVPDAWYVVLHPGVSVPTAKIFSHQGLTRNSTPSIMRALQTTQRKNDMQSVVCQMFPEVAQCLAKASEYGEPLMTGSGACVFLEFDKEAQAGAVFQSLSSSYTAFIAKGLQHHPLYDGR</sequence>
<dbReference type="EMBL" id="QJKI01000003">
    <property type="protein sequence ID" value="PXX80790.1"/>
    <property type="molecule type" value="Genomic_DNA"/>
</dbReference>
<dbReference type="SUPFAM" id="SSF55060">
    <property type="entry name" value="GHMP Kinase, C-terminal domain"/>
    <property type="match status" value="1"/>
</dbReference>
<feature type="domain" description="GHMP kinase N-terminal" evidence="11">
    <location>
        <begin position="71"/>
        <end position="148"/>
    </location>
</feature>
<gene>
    <name evidence="10" type="primary">ispE</name>
    <name evidence="13" type="ORF">DFR34_103132</name>
</gene>
<dbReference type="GO" id="GO:0050515">
    <property type="term" value="F:4-(cytidine 5'-diphospho)-2-C-methyl-D-erythritol kinase activity"/>
    <property type="evidence" value="ECO:0007669"/>
    <property type="project" value="UniProtKB-UniRule"/>
</dbReference>
<dbReference type="UniPathway" id="UPA00056">
    <property type="reaction ID" value="UER00094"/>
</dbReference>
<feature type="active site" evidence="10">
    <location>
        <position position="15"/>
    </location>
</feature>
<evidence type="ECO:0000256" key="3">
    <source>
        <dbReference type="ARBA" id="ARBA00017473"/>
    </source>
</evidence>
<dbReference type="AlphaFoldDB" id="A0A318KSU3"/>
<dbReference type="HAMAP" id="MF_00061">
    <property type="entry name" value="IspE"/>
    <property type="match status" value="1"/>
</dbReference>
<dbReference type="SUPFAM" id="SSF54211">
    <property type="entry name" value="Ribosomal protein S5 domain 2-like"/>
    <property type="match status" value="1"/>
</dbReference>
<dbReference type="PANTHER" id="PTHR43527">
    <property type="entry name" value="4-DIPHOSPHOCYTIDYL-2-C-METHYL-D-ERYTHRITOL KINASE, CHLOROPLASTIC"/>
    <property type="match status" value="1"/>
</dbReference>
<name>A0A318KSU3_9NEIS</name>
<keyword evidence="14" id="KW-1185">Reference proteome</keyword>
<dbReference type="GO" id="GO:0005524">
    <property type="term" value="F:ATP binding"/>
    <property type="evidence" value="ECO:0007669"/>
    <property type="project" value="UniProtKB-UniRule"/>
</dbReference>
<dbReference type="RefSeq" id="WP_211309281.1">
    <property type="nucleotide sequence ID" value="NZ_DAIMVG010000081.1"/>
</dbReference>
<evidence type="ECO:0000256" key="4">
    <source>
        <dbReference type="ARBA" id="ARBA00022679"/>
    </source>
</evidence>
<evidence type="ECO:0000256" key="6">
    <source>
        <dbReference type="ARBA" id="ARBA00022777"/>
    </source>
</evidence>
<comment type="pathway">
    <text evidence="10">Isoprenoid biosynthesis; isopentenyl diphosphate biosynthesis via DXP pathway; isopentenyl diphosphate from 1-deoxy-D-xylulose 5-phosphate: step 3/6.</text>
</comment>
<accession>A0A318KSU3</accession>
<comment type="catalytic activity">
    <reaction evidence="10">
        <text>4-CDP-2-C-methyl-D-erythritol + ATP = 4-CDP-2-C-methyl-D-erythritol 2-phosphate + ADP + H(+)</text>
        <dbReference type="Rhea" id="RHEA:18437"/>
        <dbReference type="ChEBI" id="CHEBI:15378"/>
        <dbReference type="ChEBI" id="CHEBI:30616"/>
        <dbReference type="ChEBI" id="CHEBI:57823"/>
        <dbReference type="ChEBI" id="CHEBI:57919"/>
        <dbReference type="ChEBI" id="CHEBI:456216"/>
        <dbReference type="EC" id="2.7.1.148"/>
    </reaction>
</comment>
<dbReference type="Gene3D" id="3.30.70.890">
    <property type="entry name" value="GHMP kinase, C-terminal domain"/>
    <property type="match status" value="1"/>
</dbReference>
<dbReference type="InterPro" id="IPR013750">
    <property type="entry name" value="GHMP_kinase_C_dom"/>
</dbReference>
<proteinExistence type="inferred from homology"/>
<evidence type="ECO:0000256" key="5">
    <source>
        <dbReference type="ARBA" id="ARBA00022741"/>
    </source>
</evidence>
<keyword evidence="5 10" id="KW-0547">Nucleotide-binding</keyword>
<evidence type="ECO:0000259" key="11">
    <source>
        <dbReference type="Pfam" id="PF00288"/>
    </source>
</evidence>
<dbReference type="InterPro" id="IPR004424">
    <property type="entry name" value="IspE"/>
</dbReference>
<feature type="binding site" evidence="10">
    <location>
        <begin position="98"/>
        <end position="108"/>
    </location>
    <ligand>
        <name>ATP</name>
        <dbReference type="ChEBI" id="CHEBI:30616"/>
    </ligand>
</feature>
<evidence type="ECO:0000256" key="8">
    <source>
        <dbReference type="ARBA" id="ARBA00023229"/>
    </source>
</evidence>
<evidence type="ECO:0000256" key="9">
    <source>
        <dbReference type="ARBA" id="ARBA00032554"/>
    </source>
</evidence>
<feature type="active site" evidence="10">
    <location>
        <position position="140"/>
    </location>
</feature>
<dbReference type="InterPro" id="IPR020568">
    <property type="entry name" value="Ribosomal_Su5_D2-typ_SF"/>
</dbReference>
<dbReference type="GO" id="GO:0019288">
    <property type="term" value="P:isopentenyl diphosphate biosynthetic process, methylerythritol 4-phosphate pathway"/>
    <property type="evidence" value="ECO:0007669"/>
    <property type="project" value="UniProtKB-UniRule"/>
</dbReference>
<evidence type="ECO:0000259" key="12">
    <source>
        <dbReference type="Pfam" id="PF08544"/>
    </source>
</evidence>
<evidence type="ECO:0000256" key="7">
    <source>
        <dbReference type="ARBA" id="ARBA00022840"/>
    </source>
</evidence>
<reference evidence="13 14" key="1">
    <citation type="submission" date="2018-05" db="EMBL/GenBank/DDBJ databases">
        <title>Genomic Encyclopedia of Type Strains, Phase IV (KMG-IV): sequencing the most valuable type-strain genomes for metagenomic binning, comparative biology and taxonomic classification.</title>
        <authorList>
            <person name="Goeker M."/>
        </authorList>
    </citation>
    <scope>NUCLEOTIDE SEQUENCE [LARGE SCALE GENOMIC DNA]</scope>
    <source>
        <strain evidence="13 14">DSM 29661</strain>
    </source>
</reference>
<dbReference type="Gene3D" id="3.30.230.10">
    <property type="match status" value="1"/>
</dbReference>
<evidence type="ECO:0000256" key="10">
    <source>
        <dbReference type="HAMAP-Rule" id="MF_00061"/>
    </source>
</evidence>
<dbReference type="InterPro" id="IPR006204">
    <property type="entry name" value="GHMP_kinase_N_dom"/>
</dbReference>
<dbReference type="InterPro" id="IPR014721">
    <property type="entry name" value="Ribsml_uS5_D2-typ_fold_subgr"/>
</dbReference>
<keyword evidence="6 10" id="KW-0418">Kinase</keyword>
<dbReference type="Pfam" id="PF00288">
    <property type="entry name" value="GHMP_kinases_N"/>
    <property type="match status" value="1"/>
</dbReference>
<dbReference type="Pfam" id="PF08544">
    <property type="entry name" value="GHMP_kinases_C"/>
    <property type="match status" value="1"/>
</dbReference>
<comment type="similarity">
    <text evidence="1 10">Belongs to the GHMP kinase family. IspE subfamily.</text>
</comment>
<evidence type="ECO:0000313" key="14">
    <source>
        <dbReference type="Proteomes" id="UP000247555"/>
    </source>
</evidence>
<dbReference type="PANTHER" id="PTHR43527:SF2">
    <property type="entry name" value="4-DIPHOSPHOCYTIDYL-2-C-METHYL-D-ERYTHRITOL KINASE, CHLOROPLASTIC"/>
    <property type="match status" value="1"/>
</dbReference>
<keyword evidence="4 10" id="KW-0808">Transferase</keyword>
<keyword evidence="8 10" id="KW-0414">Isoprene biosynthesis</keyword>
<dbReference type="InterPro" id="IPR036554">
    <property type="entry name" value="GHMP_kinase_C_sf"/>
</dbReference>
<dbReference type="Proteomes" id="UP000247555">
    <property type="component" value="Unassembled WGS sequence"/>
</dbReference>
<dbReference type="GO" id="GO:0016114">
    <property type="term" value="P:terpenoid biosynthetic process"/>
    <property type="evidence" value="ECO:0007669"/>
    <property type="project" value="UniProtKB-UniRule"/>
</dbReference>